<dbReference type="GO" id="GO:0016491">
    <property type="term" value="F:oxidoreductase activity"/>
    <property type="evidence" value="ECO:0007669"/>
    <property type="project" value="UniProtKB-KW"/>
</dbReference>
<dbReference type="InterPro" id="IPR023631">
    <property type="entry name" value="Amidase_dom"/>
</dbReference>
<evidence type="ECO:0000259" key="2">
    <source>
        <dbReference type="Pfam" id="PF01425"/>
    </source>
</evidence>
<dbReference type="EMBL" id="JAFIMR010000047">
    <property type="protein sequence ID" value="KAI1856034.1"/>
    <property type="molecule type" value="Genomic_DNA"/>
</dbReference>
<feature type="domain" description="Amidase" evidence="2">
    <location>
        <begin position="538"/>
        <end position="800"/>
    </location>
</feature>
<dbReference type="Proteomes" id="UP000829685">
    <property type="component" value="Unassembled WGS sequence"/>
</dbReference>
<dbReference type="SUPFAM" id="SSF51197">
    <property type="entry name" value="Clavaminate synthase-like"/>
    <property type="match status" value="1"/>
</dbReference>
<dbReference type="SUPFAM" id="SSF75304">
    <property type="entry name" value="Amidase signature (AS) enzymes"/>
    <property type="match status" value="1"/>
</dbReference>
<evidence type="ECO:0000313" key="5">
    <source>
        <dbReference type="Proteomes" id="UP000829685"/>
    </source>
</evidence>
<dbReference type="InterPro" id="IPR003819">
    <property type="entry name" value="TauD/TfdA-like"/>
</dbReference>
<dbReference type="Pfam" id="PF02668">
    <property type="entry name" value="TauD"/>
    <property type="match status" value="1"/>
</dbReference>
<dbReference type="InterPro" id="IPR036928">
    <property type="entry name" value="AS_sf"/>
</dbReference>
<keyword evidence="5" id="KW-1185">Reference proteome</keyword>
<evidence type="ECO:0000256" key="1">
    <source>
        <dbReference type="ARBA" id="ARBA00023002"/>
    </source>
</evidence>
<accession>A0A9Q0AH67</accession>
<feature type="domain" description="TauD/TfdA-like" evidence="3">
    <location>
        <begin position="15"/>
        <end position="301"/>
    </location>
</feature>
<gene>
    <name evidence="4" type="ORF">JX265_011931</name>
</gene>
<proteinExistence type="predicted"/>
<dbReference type="Gene3D" id="3.90.1300.10">
    <property type="entry name" value="Amidase signature (AS) domain"/>
    <property type="match status" value="1"/>
</dbReference>
<feature type="domain" description="Amidase" evidence="2">
    <location>
        <begin position="378"/>
        <end position="484"/>
    </location>
</feature>
<dbReference type="Gene3D" id="3.60.130.10">
    <property type="entry name" value="Clavaminate synthase-like"/>
    <property type="match status" value="1"/>
</dbReference>
<dbReference type="InterPro" id="IPR042098">
    <property type="entry name" value="TauD-like_sf"/>
</dbReference>
<name>A0A9Q0AH67_9PEZI</name>
<organism evidence="4 5">
    <name type="scientific">Neoarthrinium moseri</name>
    <dbReference type="NCBI Taxonomy" id="1658444"/>
    <lineage>
        <taxon>Eukaryota</taxon>
        <taxon>Fungi</taxon>
        <taxon>Dikarya</taxon>
        <taxon>Ascomycota</taxon>
        <taxon>Pezizomycotina</taxon>
        <taxon>Sordariomycetes</taxon>
        <taxon>Xylariomycetidae</taxon>
        <taxon>Amphisphaeriales</taxon>
        <taxon>Apiosporaceae</taxon>
        <taxon>Neoarthrinium</taxon>
    </lineage>
</organism>
<dbReference type="Pfam" id="PF01425">
    <property type="entry name" value="Amidase"/>
    <property type="match status" value="2"/>
</dbReference>
<dbReference type="PANTHER" id="PTHR42678:SF34">
    <property type="entry name" value="OS04G0183300 PROTEIN"/>
    <property type="match status" value="1"/>
</dbReference>
<comment type="caution">
    <text evidence="4">The sequence shown here is derived from an EMBL/GenBank/DDBJ whole genome shotgun (WGS) entry which is preliminary data.</text>
</comment>
<evidence type="ECO:0000259" key="3">
    <source>
        <dbReference type="Pfam" id="PF02668"/>
    </source>
</evidence>
<protein>
    <recommendedName>
        <fullName evidence="6">TauD/TfdA-like domain-containing protein</fullName>
    </recommendedName>
</protein>
<sequence>MPGLVKDTALETITVRELHPTFLAEVEGVNFPAISDEQFSEIVNAMAKYGACVFRSTGLSDEKHVEFSRRFGDLDNIARYLTGGRKPRYELLELFDAGNIENGAVVAKDSVRGHYNRGNALWHVDSSFNPRRASFSLLRAVELPPPGTGGETYFADSRTAFEELPDDLRKELLEHDYVGAHTIVHSRKLGSPEYFKDLDASTSQMYRHRIVQLHEPSGRNNLYIGTHMHHIEDVSHPGIAVPNSAELIERLLRHVTQSKYTRSVEWNQPGDMIIWDNRCVLHRASGGSFEGKFKRDVRRTTVHDNSPTAWGLNSVDSEWQGFQRTSLESLSILAFSEVYTQNLDKMAQTHHFHFDPLRATLIDLQHSLKNNEITAVQILEICFAQIDHYNARFNILISAAPRDSLRRRAKCLDDERKDGKVRGPLHGIPIVLKDCIATDPDLGMSTTLGSLAFVGAKPKQNSTVVQKLLDAGMIIIGKGNMTELCGMKMTFMMPGWSAHGGQTLSPYVGPIEKDETILGHSASFVTPCQLNSFLISGQAPGGSSVGPAVAVSTGIAPISLGSETVGSIVTPATRQGLYAIKPTVGAVDLSGVYAMTAFFDSVGPMAKSASDLGPVLELLLGRSFPLSSSNSGEDTWENLAVGFANPREWKIVEDHCRQHEGTSEQMVAEYEERVTALQKLCPAIKYPIEVPDASKLTVDGEQAIMPIAFWEFKNVGLPEFIKSLAESPVRSLEEIIDFNETHKDKALPQPYSEQGDLIKCLNNDDAEEKISDLRTKLRKIARDLLENAFVSNEVDIIAAPGDSALCIHAACAGYPLAAFPVGTLKYNGRPFGGPLFRLPGTSVADFSAAWRRHGQLVAPWFVHFGVYEYIQIYLHNGQGVSLSSADALAASSVSGRSQVRGILGQASGIALVRCTAIPSADGSHRPFGDAMAHPYFRDVVSVDERRFLHAESGATAVKGDVPEFDVPDLGVDEWRALAADIGAEEVVVIKGGKVVCEGARLEEWRMANGEQPEGPATR</sequence>
<dbReference type="PANTHER" id="PTHR42678">
    <property type="entry name" value="AMIDASE"/>
    <property type="match status" value="1"/>
</dbReference>
<evidence type="ECO:0008006" key="6">
    <source>
        <dbReference type="Google" id="ProtNLM"/>
    </source>
</evidence>
<keyword evidence="1" id="KW-0560">Oxidoreductase</keyword>
<evidence type="ECO:0000313" key="4">
    <source>
        <dbReference type="EMBL" id="KAI1856034.1"/>
    </source>
</evidence>
<reference evidence="4" key="1">
    <citation type="submission" date="2021-03" db="EMBL/GenBank/DDBJ databases">
        <title>Revisited historic fungal species revealed as producer of novel bioactive compounds through whole genome sequencing and comparative genomics.</title>
        <authorList>
            <person name="Vignolle G.A."/>
            <person name="Hochenegger N."/>
            <person name="Mach R.L."/>
            <person name="Mach-Aigner A.R."/>
            <person name="Javad Rahimi M."/>
            <person name="Salim K.A."/>
            <person name="Chan C.M."/>
            <person name="Lim L.B.L."/>
            <person name="Cai F."/>
            <person name="Druzhinina I.S."/>
            <person name="U'Ren J.M."/>
            <person name="Derntl C."/>
        </authorList>
    </citation>
    <scope>NUCLEOTIDE SEQUENCE</scope>
    <source>
        <strain evidence="4">TUCIM 5799</strain>
    </source>
</reference>
<dbReference type="AlphaFoldDB" id="A0A9Q0AH67"/>